<evidence type="ECO:0000313" key="2">
    <source>
        <dbReference type="Proteomes" id="UP000406184"/>
    </source>
</evidence>
<gene>
    <name evidence="1" type="ORF">FPPS064S07_00979</name>
</gene>
<dbReference type="AlphaFoldDB" id="A0A564U3Z6"/>
<protein>
    <submittedName>
        <fullName evidence="1">Uncharacterized protein</fullName>
    </submittedName>
</protein>
<sequence length="74" mass="8459">MKIHASGEDGFLHLTDIGQEVAKKSMNVINSLQSSSSLPLLTVKRRNRTPCRMEHVISQESFERLRDAYKTKNE</sequence>
<accession>A0A564U3Z6</accession>
<organism evidence="1 2">
    <name type="scientific">Faecalibacterium prausnitzii</name>
    <dbReference type="NCBI Taxonomy" id="853"/>
    <lineage>
        <taxon>Bacteria</taxon>
        <taxon>Bacillati</taxon>
        <taxon>Bacillota</taxon>
        <taxon>Clostridia</taxon>
        <taxon>Eubacteriales</taxon>
        <taxon>Oscillospiraceae</taxon>
        <taxon>Faecalibacterium</taxon>
    </lineage>
</organism>
<keyword evidence="2" id="KW-1185">Reference proteome</keyword>
<name>A0A564U3Z6_9FIRM</name>
<reference evidence="1 2" key="1">
    <citation type="submission" date="2019-07" db="EMBL/GenBank/DDBJ databases">
        <authorList>
            <person name="Hibberd C M."/>
            <person name="Gehrig L. J."/>
            <person name="Chang H.-W."/>
            <person name="Venkatesh S."/>
        </authorList>
    </citation>
    <scope>NUCLEOTIDE SEQUENCE [LARGE SCALE GENOMIC DNA]</scope>
    <source>
        <strain evidence="1">Faecalibacterium_prausnitzii_JG_BgPS064</strain>
    </source>
</reference>
<dbReference type="EMBL" id="CABHMY010000111">
    <property type="protein sequence ID" value="VUX14223.1"/>
    <property type="molecule type" value="Genomic_DNA"/>
</dbReference>
<dbReference type="Proteomes" id="UP000406184">
    <property type="component" value="Unassembled WGS sequence"/>
</dbReference>
<proteinExistence type="predicted"/>
<evidence type="ECO:0000313" key="1">
    <source>
        <dbReference type="EMBL" id="VUX14223.1"/>
    </source>
</evidence>